<evidence type="ECO:0000256" key="6">
    <source>
        <dbReference type="ARBA" id="ARBA00024209"/>
    </source>
</evidence>
<dbReference type="PANTHER" id="PTHR14155:SF625">
    <property type="entry name" value="OS02G0248240 PROTEIN"/>
    <property type="match status" value="1"/>
</dbReference>
<sequence>MWERPPPPDTRPRRRQKWHAFPMEADLGNVGPGSHIGEPGVDRGAHTQKLSRGAAPWRRPVARPAPAPPPQRRGRGGSGRRPGRRRNTLCFGATAAILTYTLVRVAVNAHTKAVAAAVVTTFLFIWFCAGCTAYLAFCRRTLHRTAVVPAGRRPKDLLSRSAGMDLLAREPSERSWARVAPADVVITYYEQPEAAGARPAVECAVCKEEVRPAQVVGRPPACLQAFHRHCIDSWLQDHATCPVCRHKRPRAAAGRADGVTVHARFFLFSSY</sequence>
<comment type="caution">
    <text evidence="11">The sequence shown here is derived from an EMBL/GenBank/DDBJ whole genome shotgun (WGS) entry which is preliminary data.</text>
</comment>
<keyword evidence="9" id="KW-0812">Transmembrane</keyword>
<comment type="catalytic activity">
    <reaction evidence="1">
        <text>S-ubiquitinyl-[E2 ubiquitin-conjugating enzyme]-L-cysteine + [acceptor protein]-L-lysine = [E2 ubiquitin-conjugating enzyme]-L-cysteine + N(6)-ubiquitinyl-[acceptor protein]-L-lysine.</text>
        <dbReference type="EC" id="2.3.2.27"/>
    </reaction>
</comment>
<dbReference type="InterPro" id="IPR053238">
    <property type="entry name" value="RING-H2_zinc_finger"/>
</dbReference>
<dbReference type="STRING" id="4540.A0A3L6RTC8"/>
<keyword evidence="4 7" id="KW-0863">Zinc-finger</keyword>
<proteinExistence type="inferred from homology"/>
<dbReference type="PROSITE" id="PS50089">
    <property type="entry name" value="ZF_RING_2"/>
    <property type="match status" value="1"/>
</dbReference>
<dbReference type="AlphaFoldDB" id="A0A3L6RTC8"/>
<dbReference type="PANTHER" id="PTHR14155">
    <property type="entry name" value="RING FINGER DOMAIN-CONTAINING"/>
    <property type="match status" value="1"/>
</dbReference>
<dbReference type="EC" id="2.3.2.27" evidence="2"/>
<dbReference type="GO" id="GO:0008270">
    <property type="term" value="F:zinc ion binding"/>
    <property type="evidence" value="ECO:0007669"/>
    <property type="project" value="UniProtKB-KW"/>
</dbReference>
<evidence type="ECO:0000256" key="8">
    <source>
        <dbReference type="SAM" id="MobiDB-lite"/>
    </source>
</evidence>
<evidence type="ECO:0000256" key="5">
    <source>
        <dbReference type="ARBA" id="ARBA00022833"/>
    </source>
</evidence>
<dbReference type="GO" id="GO:0061630">
    <property type="term" value="F:ubiquitin protein ligase activity"/>
    <property type="evidence" value="ECO:0007669"/>
    <property type="project" value="UniProtKB-EC"/>
</dbReference>
<comment type="similarity">
    <text evidence="6">Belongs to the RING-type zinc finger family. ATL subfamily.</text>
</comment>
<feature type="transmembrane region" description="Helical" evidence="9">
    <location>
        <begin position="113"/>
        <end position="137"/>
    </location>
</feature>
<reference evidence="12" key="1">
    <citation type="journal article" date="2019" name="Nat. Commun.">
        <title>The genome of broomcorn millet.</title>
        <authorList>
            <person name="Zou C."/>
            <person name="Miki D."/>
            <person name="Li D."/>
            <person name="Tang Q."/>
            <person name="Xiao L."/>
            <person name="Rajput S."/>
            <person name="Deng P."/>
            <person name="Jia W."/>
            <person name="Huang R."/>
            <person name="Zhang M."/>
            <person name="Sun Y."/>
            <person name="Hu J."/>
            <person name="Fu X."/>
            <person name="Schnable P.S."/>
            <person name="Li F."/>
            <person name="Zhang H."/>
            <person name="Feng B."/>
            <person name="Zhu X."/>
            <person name="Liu R."/>
            <person name="Schnable J.C."/>
            <person name="Zhu J.-K."/>
            <person name="Zhang H."/>
        </authorList>
    </citation>
    <scope>NUCLEOTIDE SEQUENCE [LARGE SCALE GENOMIC DNA]</scope>
</reference>
<evidence type="ECO:0000256" key="3">
    <source>
        <dbReference type="ARBA" id="ARBA00022723"/>
    </source>
</evidence>
<dbReference type="Proteomes" id="UP000275267">
    <property type="component" value="Unassembled WGS sequence"/>
</dbReference>
<keyword evidence="12" id="KW-1185">Reference proteome</keyword>
<keyword evidence="5" id="KW-0862">Zinc</keyword>
<accession>A0A3L6RTC8</accession>
<evidence type="ECO:0000313" key="11">
    <source>
        <dbReference type="EMBL" id="RLN08443.1"/>
    </source>
</evidence>
<keyword evidence="9" id="KW-0472">Membrane</keyword>
<evidence type="ECO:0000256" key="9">
    <source>
        <dbReference type="SAM" id="Phobius"/>
    </source>
</evidence>
<feature type="domain" description="RING-type" evidence="10">
    <location>
        <begin position="203"/>
        <end position="245"/>
    </location>
</feature>
<keyword evidence="3" id="KW-0479">Metal-binding</keyword>
<feature type="compositionally biased region" description="Low complexity" evidence="8">
    <location>
        <begin position="52"/>
        <end position="62"/>
    </location>
</feature>
<feature type="transmembrane region" description="Helical" evidence="9">
    <location>
        <begin position="88"/>
        <end position="107"/>
    </location>
</feature>
<feature type="region of interest" description="Disordered" evidence="8">
    <location>
        <begin position="1"/>
        <end position="86"/>
    </location>
</feature>
<protein>
    <recommendedName>
        <fullName evidence="2">RING-type E3 ubiquitin transferase</fullName>
        <ecNumber evidence="2">2.3.2.27</ecNumber>
    </recommendedName>
</protein>
<dbReference type="InterPro" id="IPR001841">
    <property type="entry name" value="Znf_RING"/>
</dbReference>
<evidence type="ECO:0000256" key="2">
    <source>
        <dbReference type="ARBA" id="ARBA00012483"/>
    </source>
</evidence>
<gene>
    <name evidence="11" type="ORF">C2845_PM11G19300</name>
</gene>
<evidence type="ECO:0000256" key="4">
    <source>
        <dbReference type="ARBA" id="ARBA00022771"/>
    </source>
</evidence>
<evidence type="ECO:0000256" key="7">
    <source>
        <dbReference type="PROSITE-ProRule" id="PRU00175"/>
    </source>
</evidence>
<dbReference type="InterPro" id="IPR013083">
    <property type="entry name" value="Znf_RING/FYVE/PHD"/>
</dbReference>
<name>A0A3L6RTC8_PANMI</name>
<dbReference type="Pfam" id="PF13639">
    <property type="entry name" value="zf-RING_2"/>
    <property type="match status" value="1"/>
</dbReference>
<dbReference type="Gene3D" id="3.30.40.10">
    <property type="entry name" value="Zinc/RING finger domain, C3HC4 (zinc finger)"/>
    <property type="match status" value="1"/>
</dbReference>
<evidence type="ECO:0000313" key="12">
    <source>
        <dbReference type="Proteomes" id="UP000275267"/>
    </source>
</evidence>
<evidence type="ECO:0000256" key="1">
    <source>
        <dbReference type="ARBA" id="ARBA00000900"/>
    </source>
</evidence>
<dbReference type="SUPFAM" id="SSF57850">
    <property type="entry name" value="RING/U-box"/>
    <property type="match status" value="1"/>
</dbReference>
<keyword evidence="9" id="KW-1133">Transmembrane helix</keyword>
<dbReference type="EMBL" id="PQIB02000007">
    <property type="protein sequence ID" value="RLN08443.1"/>
    <property type="molecule type" value="Genomic_DNA"/>
</dbReference>
<organism evidence="11 12">
    <name type="scientific">Panicum miliaceum</name>
    <name type="common">Proso millet</name>
    <name type="synonym">Broomcorn millet</name>
    <dbReference type="NCBI Taxonomy" id="4540"/>
    <lineage>
        <taxon>Eukaryota</taxon>
        <taxon>Viridiplantae</taxon>
        <taxon>Streptophyta</taxon>
        <taxon>Embryophyta</taxon>
        <taxon>Tracheophyta</taxon>
        <taxon>Spermatophyta</taxon>
        <taxon>Magnoliopsida</taxon>
        <taxon>Liliopsida</taxon>
        <taxon>Poales</taxon>
        <taxon>Poaceae</taxon>
        <taxon>PACMAD clade</taxon>
        <taxon>Panicoideae</taxon>
        <taxon>Panicodae</taxon>
        <taxon>Paniceae</taxon>
        <taxon>Panicinae</taxon>
        <taxon>Panicum</taxon>
        <taxon>Panicum sect. Panicum</taxon>
    </lineage>
</organism>
<evidence type="ECO:0000259" key="10">
    <source>
        <dbReference type="PROSITE" id="PS50089"/>
    </source>
</evidence>